<dbReference type="AlphaFoldDB" id="A0A6I6MSZ7"/>
<evidence type="ECO:0000313" key="2">
    <source>
        <dbReference type="EMBL" id="QHA02592.1"/>
    </source>
</evidence>
<dbReference type="RefSeq" id="WP_158917746.1">
    <property type="nucleotide sequence ID" value="NZ_CP047020.1"/>
</dbReference>
<evidence type="ECO:0000313" key="3">
    <source>
        <dbReference type="Proteomes" id="UP000436138"/>
    </source>
</evidence>
<evidence type="ECO:0000256" key="1">
    <source>
        <dbReference type="SAM" id="MobiDB-lite"/>
    </source>
</evidence>
<sequence>MIVLPHAADDAAPFHELFAAHLRLASLALSPDGTRRIVSVQSVNDERTRRVSRLWAVDPSCRRESRRGPADTGTQGEPRRARHSAMVNAVLYGETVARRLAQ</sequence>
<dbReference type="KEGG" id="sbro:GQF42_04175"/>
<dbReference type="EMBL" id="CP047020">
    <property type="protein sequence ID" value="QHA02592.1"/>
    <property type="molecule type" value="Genomic_DNA"/>
</dbReference>
<protein>
    <submittedName>
        <fullName evidence="2">Uncharacterized protein</fullName>
    </submittedName>
</protein>
<dbReference type="Proteomes" id="UP000436138">
    <property type="component" value="Chromosome"/>
</dbReference>
<proteinExistence type="predicted"/>
<accession>A0A6I6MSZ7</accession>
<organism evidence="2 3">
    <name type="scientific">Streptomyces broussonetiae</name>
    <dbReference type="NCBI Taxonomy" id="2686304"/>
    <lineage>
        <taxon>Bacteria</taxon>
        <taxon>Bacillati</taxon>
        <taxon>Actinomycetota</taxon>
        <taxon>Actinomycetes</taxon>
        <taxon>Kitasatosporales</taxon>
        <taxon>Streptomycetaceae</taxon>
        <taxon>Streptomyces</taxon>
    </lineage>
</organism>
<reference evidence="2 3" key="1">
    <citation type="submission" date="2019-12" db="EMBL/GenBank/DDBJ databases">
        <title>Streptomyces sp. strain T44 isolated from rhizosphere soil of Broussonetia papyrifera.</title>
        <authorList>
            <person name="Mo P."/>
        </authorList>
    </citation>
    <scope>NUCLEOTIDE SEQUENCE [LARGE SCALE GENOMIC DNA]</scope>
    <source>
        <strain evidence="2 3">T44</strain>
    </source>
</reference>
<feature type="region of interest" description="Disordered" evidence="1">
    <location>
        <begin position="61"/>
        <end position="84"/>
    </location>
</feature>
<gene>
    <name evidence="2" type="ORF">GQF42_04175</name>
</gene>
<keyword evidence="3" id="KW-1185">Reference proteome</keyword>
<name>A0A6I6MSZ7_9ACTN</name>